<keyword evidence="2 5" id="KW-0489">Methyltransferase</keyword>
<organism evidence="6 7">
    <name type="scientific">Mycobacterium servetii</name>
    <dbReference type="NCBI Taxonomy" id="3237418"/>
    <lineage>
        <taxon>Bacteria</taxon>
        <taxon>Bacillati</taxon>
        <taxon>Actinomycetota</taxon>
        <taxon>Actinomycetes</taxon>
        <taxon>Mycobacteriales</taxon>
        <taxon>Mycobacteriaceae</taxon>
        <taxon>Mycobacterium</taxon>
    </lineage>
</organism>
<evidence type="ECO:0000313" key="6">
    <source>
        <dbReference type="EMBL" id="MEY8018379.1"/>
    </source>
</evidence>
<proteinExistence type="inferred from homology"/>
<dbReference type="Gene3D" id="3.40.50.150">
    <property type="entry name" value="Vaccinia Virus protein VP39"/>
    <property type="match status" value="1"/>
</dbReference>
<comment type="subcellular location">
    <subcellularLocation>
        <location evidence="5">Cytoplasm</location>
    </subcellularLocation>
</comment>
<dbReference type="PANTHER" id="PTHR43861">
    <property type="entry name" value="TRANS-ACONITATE 2-METHYLTRANSFERASE-RELATED"/>
    <property type="match status" value="1"/>
</dbReference>
<dbReference type="RefSeq" id="WP_369741000.1">
    <property type="nucleotide sequence ID" value="NZ_JBGEDP010000001.1"/>
</dbReference>
<comment type="caution">
    <text evidence="6">The sequence shown here is derived from an EMBL/GenBank/DDBJ whole genome shotgun (WGS) entry which is preliminary data.</text>
</comment>
<dbReference type="NCBIfam" id="NF010703">
    <property type="entry name" value="PRK14103.1"/>
    <property type="match status" value="1"/>
</dbReference>
<evidence type="ECO:0000256" key="2">
    <source>
        <dbReference type="ARBA" id="ARBA00022603"/>
    </source>
</evidence>
<comment type="function">
    <text evidence="5">Catalyzes the S-adenosylmethionine monomethyl esterification of trans-aconitate.</text>
</comment>
<keyword evidence="4 5" id="KW-0949">S-adenosyl-L-methionine</keyword>
<keyword evidence="7" id="KW-1185">Reference proteome</keyword>
<dbReference type="InterPro" id="IPR023149">
    <property type="entry name" value="Trans_acon_MeTrfase_C"/>
</dbReference>
<gene>
    <name evidence="5" type="primary">tam</name>
    <name evidence="6" type="ORF">AB8998_27150</name>
</gene>
<sequence length="261" mass="29265">MWDPDVYLAFADHRGRPFYDLLTRVGPERARRVVDLGCGPGNLTAYLAERWPTAVIEAIDSSAEMVSAARERGIDATVGDVREWKPRPDTDVVVSNAALHWVPEHADLLVRWATELAPGSWIAVQMPGNFESPSHSVVRTLARREPYAKLLRDIPFRVGAVVQAPTHYANLLLDAGCTVDVWETTYLHQLTGEHPVLEWITGTALVPVRDRLSAEDWERFRRELIPLLDDAYPARADGITIFPFRRVFIVAEVGGAHRSGR</sequence>
<keyword evidence="1 5" id="KW-0963">Cytoplasm</keyword>
<dbReference type="Pfam" id="PF13489">
    <property type="entry name" value="Methyltransf_23"/>
    <property type="match status" value="1"/>
</dbReference>
<evidence type="ECO:0000256" key="4">
    <source>
        <dbReference type="ARBA" id="ARBA00022691"/>
    </source>
</evidence>
<dbReference type="PANTHER" id="PTHR43861:SF1">
    <property type="entry name" value="TRANS-ACONITATE 2-METHYLTRANSFERASE"/>
    <property type="match status" value="1"/>
</dbReference>
<evidence type="ECO:0000313" key="7">
    <source>
        <dbReference type="Proteomes" id="UP001564760"/>
    </source>
</evidence>
<dbReference type="HAMAP" id="MF_00560">
    <property type="entry name" value="Tran_acon_Me_trans"/>
    <property type="match status" value="1"/>
</dbReference>
<dbReference type="InterPro" id="IPR023506">
    <property type="entry name" value="Trans-aconitate_MeTrfase"/>
</dbReference>
<dbReference type="CDD" id="cd02440">
    <property type="entry name" value="AdoMet_MTases"/>
    <property type="match status" value="1"/>
</dbReference>
<dbReference type="InterPro" id="IPR029063">
    <property type="entry name" value="SAM-dependent_MTases_sf"/>
</dbReference>
<dbReference type="EMBL" id="JBGEDP010000001">
    <property type="protein sequence ID" value="MEY8018379.1"/>
    <property type="molecule type" value="Genomic_DNA"/>
</dbReference>
<evidence type="ECO:0000256" key="5">
    <source>
        <dbReference type="HAMAP-Rule" id="MF_00560"/>
    </source>
</evidence>
<dbReference type="GO" id="GO:0030798">
    <property type="term" value="F:trans-aconitate 2-methyltransferase activity"/>
    <property type="evidence" value="ECO:0007669"/>
    <property type="project" value="UniProtKB-EC"/>
</dbReference>
<reference evidence="6 7" key="1">
    <citation type="submission" date="2024-08" db="EMBL/GenBank/DDBJ databases">
        <title>Mycobacterium servetensis sp. nov., a novel rapid-growing mycobacterial species recovered from a human patient in Zaragoza, Spain.</title>
        <authorList>
            <person name="Tristancho-Baro A.I."/>
            <person name="Buenestado-Serrano S."/>
            <person name="Garcia De Viedma D."/>
            <person name="Milagro-Beamonte A."/>
            <person name="Burillo N."/>
            <person name="Sanz S."/>
            <person name="Lopez-Calleja A.I."/>
            <person name="Penas-Utrilla D."/>
            <person name="Guardingo M."/>
            <person name="Garcia M.J."/>
            <person name="Vinuelas-Bayon J."/>
        </authorList>
    </citation>
    <scope>NUCLEOTIDE SEQUENCE [LARGE SCALE GENOMIC DNA]</scope>
    <source>
        <strain evidence="7">HUMS_12744610</strain>
    </source>
</reference>
<comment type="similarity">
    <text evidence="5">Belongs to the methyltransferase superfamily. Tam family.</text>
</comment>
<dbReference type="Proteomes" id="UP001564760">
    <property type="component" value="Unassembled WGS sequence"/>
</dbReference>
<dbReference type="GO" id="GO:0032259">
    <property type="term" value="P:methylation"/>
    <property type="evidence" value="ECO:0007669"/>
    <property type="project" value="UniProtKB-KW"/>
</dbReference>
<keyword evidence="3 5" id="KW-0808">Transferase</keyword>
<name>A0ABV4C764_9MYCO</name>
<protein>
    <recommendedName>
        <fullName evidence="5">Trans-aconitate 2-methyltransferase</fullName>
        <ecNumber evidence="5">2.1.1.144</ecNumber>
    </recommendedName>
</protein>
<dbReference type="EC" id="2.1.1.144" evidence="5"/>
<evidence type="ECO:0000256" key="3">
    <source>
        <dbReference type="ARBA" id="ARBA00022679"/>
    </source>
</evidence>
<dbReference type="SUPFAM" id="SSF53335">
    <property type="entry name" value="S-adenosyl-L-methionine-dependent methyltransferases"/>
    <property type="match status" value="1"/>
</dbReference>
<dbReference type="Gene3D" id="1.10.150.290">
    <property type="entry name" value="S-adenosyl-L-methionine-dependent methyltransferases"/>
    <property type="match status" value="1"/>
</dbReference>
<evidence type="ECO:0000256" key="1">
    <source>
        <dbReference type="ARBA" id="ARBA00022490"/>
    </source>
</evidence>
<comment type="catalytic activity">
    <reaction evidence="5">
        <text>trans-aconitate + S-adenosyl-L-methionine = (E)-3-(methoxycarbonyl)pent-2-enedioate + S-adenosyl-L-homocysteine</text>
        <dbReference type="Rhea" id="RHEA:14969"/>
        <dbReference type="ChEBI" id="CHEBI:15708"/>
        <dbReference type="ChEBI" id="CHEBI:57470"/>
        <dbReference type="ChEBI" id="CHEBI:57856"/>
        <dbReference type="ChEBI" id="CHEBI:59789"/>
        <dbReference type="EC" id="2.1.1.144"/>
    </reaction>
</comment>
<accession>A0ABV4C764</accession>